<comment type="caution">
    <text evidence="1">The sequence shown here is derived from an EMBL/GenBank/DDBJ whole genome shotgun (WGS) entry which is preliminary data.</text>
</comment>
<dbReference type="EMBL" id="AMCI01002112">
    <property type="protein sequence ID" value="EJX03570.1"/>
    <property type="molecule type" value="Genomic_DNA"/>
</dbReference>
<evidence type="ECO:0000313" key="1">
    <source>
        <dbReference type="EMBL" id="EJX03570.1"/>
    </source>
</evidence>
<dbReference type="AlphaFoldDB" id="J9GTE1"/>
<reference evidence="1" key="1">
    <citation type="journal article" date="2012" name="PLoS ONE">
        <title>Gene sets for utilization of primary and secondary nutrition supplies in the distal gut of endangered iberian lynx.</title>
        <authorList>
            <person name="Alcaide M."/>
            <person name="Messina E."/>
            <person name="Richter M."/>
            <person name="Bargiela R."/>
            <person name="Peplies J."/>
            <person name="Huws S.A."/>
            <person name="Newbold C.J."/>
            <person name="Golyshin P.N."/>
            <person name="Simon M.A."/>
            <person name="Lopez G."/>
            <person name="Yakimov M.M."/>
            <person name="Ferrer M."/>
        </authorList>
    </citation>
    <scope>NUCLEOTIDE SEQUENCE</scope>
</reference>
<protein>
    <submittedName>
        <fullName evidence="1">Uncharacterized protein</fullName>
    </submittedName>
</protein>
<name>J9GTE1_9ZZZZ</name>
<accession>J9GTE1</accession>
<organism evidence="1">
    <name type="scientific">gut metagenome</name>
    <dbReference type="NCBI Taxonomy" id="749906"/>
    <lineage>
        <taxon>unclassified sequences</taxon>
        <taxon>metagenomes</taxon>
        <taxon>organismal metagenomes</taxon>
    </lineage>
</organism>
<gene>
    <name evidence="1" type="ORF">EVA_08325</name>
</gene>
<proteinExistence type="predicted"/>
<sequence length="121" mass="13961">MILEIITLIAKALLNRQKIRPQQWVEYDCLTRQLLGLPSEDLKELDADELMDRYADDQNRMGKLELAAMTQLKIADELAEDQLVLKSRLRHEGIRLLEYVQSHGDTFSLQRASLIALLKEA</sequence>